<dbReference type="PANTHER" id="PTHR31851">
    <property type="entry name" value="FE(2+)/MN(2+) TRANSPORTER PCL1"/>
    <property type="match status" value="1"/>
</dbReference>
<feature type="transmembrane region" description="Helical" evidence="5">
    <location>
        <begin position="157"/>
        <end position="178"/>
    </location>
</feature>
<evidence type="ECO:0000256" key="5">
    <source>
        <dbReference type="SAM" id="Phobius"/>
    </source>
</evidence>
<name>A0ABM6RUW3_9FIRM</name>
<keyword evidence="2 5" id="KW-0812">Transmembrane</keyword>
<keyword evidence="4 5" id="KW-0472">Membrane</keyword>
<evidence type="ECO:0000313" key="6">
    <source>
        <dbReference type="EMBL" id="AUW95209.1"/>
    </source>
</evidence>
<dbReference type="EMBL" id="CP019454">
    <property type="protein sequence ID" value="AUW95209.1"/>
    <property type="molecule type" value="Genomic_DNA"/>
</dbReference>
<keyword evidence="3 5" id="KW-1133">Transmembrane helix</keyword>
<feature type="transmembrane region" description="Helical" evidence="5">
    <location>
        <begin position="54"/>
        <end position="76"/>
    </location>
</feature>
<dbReference type="Pfam" id="PF01988">
    <property type="entry name" value="VIT1"/>
    <property type="match status" value="1"/>
</dbReference>
<dbReference type="RefSeq" id="WP_103375915.1">
    <property type="nucleotide sequence ID" value="NZ_CP133983.1"/>
</dbReference>
<gene>
    <name evidence="6" type="ORF">BXT84_15605</name>
</gene>
<proteinExistence type="predicted"/>
<keyword evidence="7" id="KW-1185">Reference proteome</keyword>
<evidence type="ECO:0000256" key="4">
    <source>
        <dbReference type="ARBA" id="ARBA00023136"/>
    </source>
</evidence>
<organism evidence="6 7">
    <name type="scientific">Sulfobacillus thermotolerans</name>
    <dbReference type="NCBI Taxonomy" id="338644"/>
    <lineage>
        <taxon>Bacteria</taxon>
        <taxon>Bacillati</taxon>
        <taxon>Bacillota</taxon>
        <taxon>Clostridia</taxon>
        <taxon>Eubacteriales</taxon>
        <taxon>Clostridiales Family XVII. Incertae Sedis</taxon>
        <taxon>Sulfobacillus</taxon>
    </lineage>
</organism>
<protein>
    <recommendedName>
        <fullName evidence="8">Iron transporter</fullName>
    </recommendedName>
</protein>
<dbReference type="Proteomes" id="UP000325292">
    <property type="component" value="Chromosome"/>
</dbReference>
<evidence type="ECO:0000313" key="7">
    <source>
        <dbReference type="Proteomes" id="UP000325292"/>
    </source>
</evidence>
<feature type="transmembrane region" description="Helical" evidence="5">
    <location>
        <begin position="218"/>
        <end position="237"/>
    </location>
</feature>
<evidence type="ECO:0000256" key="3">
    <source>
        <dbReference type="ARBA" id="ARBA00022989"/>
    </source>
</evidence>
<evidence type="ECO:0000256" key="2">
    <source>
        <dbReference type="ARBA" id="ARBA00022692"/>
    </source>
</evidence>
<evidence type="ECO:0008006" key="8">
    <source>
        <dbReference type="Google" id="ProtNLM"/>
    </source>
</evidence>
<evidence type="ECO:0000256" key="1">
    <source>
        <dbReference type="ARBA" id="ARBA00004127"/>
    </source>
</evidence>
<reference evidence="6 7" key="1">
    <citation type="journal article" date="2019" name="Sci. Rep.">
        <title>Sulfobacillus thermotolerans: new insights into resistance and metabolic capacities of acidophilic chemolithotrophs.</title>
        <authorList>
            <person name="Panyushkina A.E."/>
            <person name="Babenko V.V."/>
            <person name="Nikitina A.S."/>
            <person name="Selezneva O.V."/>
            <person name="Tsaplina I.A."/>
            <person name="Letarova M.A."/>
            <person name="Kostryukova E.S."/>
            <person name="Letarov A.V."/>
        </authorList>
    </citation>
    <scope>NUCLEOTIDE SEQUENCE [LARGE SCALE GENOMIC DNA]</scope>
    <source>
        <strain evidence="6 7">Kr1</strain>
    </source>
</reference>
<feature type="transmembrane region" description="Helical" evidence="5">
    <location>
        <begin position="184"/>
        <end position="206"/>
    </location>
</feature>
<comment type="subcellular location">
    <subcellularLocation>
        <location evidence="1">Endomembrane system</location>
        <topology evidence="1">Multi-pass membrane protein</topology>
    </subcellularLocation>
</comment>
<accession>A0ABM6RUW3</accession>
<dbReference type="InterPro" id="IPR008217">
    <property type="entry name" value="Ccc1_fam"/>
</dbReference>
<sequence length="241" mass="25833">MTENAVPHARTEVVRHSPAARSIREVVFGVNDGLVSITGLVVGVTASNMSSHQILIAAIAAVVAATVAMALGQYLATVAQNEYFLAERSREMREVHEVPHEEIAEVEGIYKAQGFTQEQVEMLTKHITSDKDRWVDFMMKEELGIMLESMDHPWRSALIMAGAVILGSLPPVLPYVIIANPHTALIWAMALAVTTAFGLGVLKAVVGKTSWLKGGAQFLLVTAIAIAVGIFAGHGLADLLA</sequence>